<accession>A0A8I1L828</accession>
<dbReference type="EMBL" id="JAEHFL010000001">
    <property type="protein sequence ID" value="MBK3427088.1"/>
    <property type="molecule type" value="Genomic_DNA"/>
</dbReference>
<evidence type="ECO:0000256" key="1">
    <source>
        <dbReference type="SAM" id="SignalP"/>
    </source>
</evidence>
<keyword evidence="3" id="KW-1185">Reference proteome</keyword>
<feature type="signal peptide" evidence="1">
    <location>
        <begin position="1"/>
        <end position="34"/>
    </location>
</feature>
<proteinExistence type="predicted"/>
<evidence type="ECO:0000313" key="2">
    <source>
        <dbReference type="EMBL" id="MBK3427088.1"/>
    </source>
</evidence>
<reference evidence="2 3" key="1">
    <citation type="submission" date="2020-12" db="EMBL/GenBank/DDBJ databases">
        <title>Draft genome sequence of the commensal strain Corynebacterium tuberculostearicum MFP09/CIP 102622 isolated from human skin.</title>
        <authorList>
            <person name="Boukerb A.M."/>
            <person name="Janvier X."/>
            <person name="Feuilloley M.G.J."/>
            <person name="Groboillot A."/>
        </authorList>
    </citation>
    <scope>NUCLEOTIDE SEQUENCE [LARGE SCALE GENOMIC DNA]</scope>
    <source>
        <strain evidence="2 3">CIP 102622</strain>
    </source>
</reference>
<dbReference type="Proteomes" id="UP000603369">
    <property type="component" value="Unassembled WGS sequence"/>
</dbReference>
<protein>
    <recommendedName>
        <fullName evidence="4">Secreted protein</fullName>
    </recommendedName>
</protein>
<sequence>MKQTFLVERKVRKLLIAKSVRLAATVLVASLALAACGTPVTESKLVRRGLSDLEESEIDLSKAKAENQNRLIDPKFDGKLVIVNDPIGIEASRLFFEDSDSLVLFAPDDKSILRAATLAVNQHLPAVQYDDARRLEIHKLLTDLGVSRLVVVGDVPWTKTSGEFSVIKDPGTHKALGEFTAFQYGSKVVASPEQMVKDIARLDKTPHMELRPAWVPYEGELDAGEEKNQPIPAQSRRDGQMAPNIVATKDSPIANVITAAAYGGRVLVVPTADPLADKHSMAAVAGLEDGALVALGPEFGRVKEFKAKIKQGTPD</sequence>
<evidence type="ECO:0000313" key="3">
    <source>
        <dbReference type="Proteomes" id="UP000603369"/>
    </source>
</evidence>
<evidence type="ECO:0008006" key="4">
    <source>
        <dbReference type="Google" id="ProtNLM"/>
    </source>
</evidence>
<gene>
    <name evidence="2" type="ORF">JDP02_00955</name>
</gene>
<feature type="chain" id="PRO_5034440875" description="Secreted protein" evidence="1">
    <location>
        <begin position="35"/>
        <end position="315"/>
    </location>
</feature>
<name>A0A8I1L828_9CORY</name>
<dbReference type="AlphaFoldDB" id="A0A8I1L828"/>
<keyword evidence="1" id="KW-0732">Signal</keyword>
<organism evidence="2 3">
    <name type="scientific">Corynebacterium tuberculostearicum</name>
    <dbReference type="NCBI Taxonomy" id="38304"/>
    <lineage>
        <taxon>Bacteria</taxon>
        <taxon>Bacillati</taxon>
        <taxon>Actinomycetota</taxon>
        <taxon>Actinomycetes</taxon>
        <taxon>Mycobacteriales</taxon>
        <taxon>Corynebacteriaceae</taxon>
        <taxon>Corynebacterium</taxon>
    </lineage>
</organism>
<comment type="caution">
    <text evidence="2">The sequence shown here is derived from an EMBL/GenBank/DDBJ whole genome shotgun (WGS) entry which is preliminary data.</text>
</comment>